<evidence type="ECO:0000313" key="1">
    <source>
        <dbReference type="EMBL" id="GFT69144.1"/>
    </source>
</evidence>
<name>A0A8X6PI04_NEPPI</name>
<organism evidence="1 2">
    <name type="scientific">Nephila pilipes</name>
    <name type="common">Giant wood spider</name>
    <name type="synonym">Nephila maculata</name>
    <dbReference type="NCBI Taxonomy" id="299642"/>
    <lineage>
        <taxon>Eukaryota</taxon>
        <taxon>Metazoa</taxon>
        <taxon>Ecdysozoa</taxon>
        <taxon>Arthropoda</taxon>
        <taxon>Chelicerata</taxon>
        <taxon>Arachnida</taxon>
        <taxon>Araneae</taxon>
        <taxon>Araneomorphae</taxon>
        <taxon>Entelegynae</taxon>
        <taxon>Araneoidea</taxon>
        <taxon>Nephilidae</taxon>
        <taxon>Nephila</taxon>
    </lineage>
</organism>
<accession>A0A8X6PI04</accession>
<dbReference type="AlphaFoldDB" id="A0A8X6PI04"/>
<reference evidence="1" key="1">
    <citation type="submission" date="2020-08" db="EMBL/GenBank/DDBJ databases">
        <title>Multicomponent nature underlies the extraordinary mechanical properties of spider dragline silk.</title>
        <authorList>
            <person name="Kono N."/>
            <person name="Nakamura H."/>
            <person name="Mori M."/>
            <person name="Yoshida Y."/>
            <person name="Ohtoshi R."/>
            <person name="Malay A.D."/>
            <person name="Moran D.A.P."/>
            <person name="Tomita M."/>
            <person name="Numata K."/>
            <person name="Arakawa K."/>
        </authorList>
    </citation>
    <scope>NUCLEOTIDE SEQUENCE</scope>
</reference>
<keyword evidence="2" id="KW-1185">Reference proteome</keyword>
<gene>
    <name evidence="1" type="primary">AVEN_15697_1</name>
    <name evidence="1" type="ORF">NPIL_84671</name>
</gene>
<dbReference type="EMBL" id="BMAW01069472">
    <property type="protein sequence ID" value="GFT69144.1"/>
    <property type="molecule type" value="Genomic_DNA"/>
</dbReference>
<comment type="caution">
    <text evidence="1">The sequence shown here is derived from an EMBL/GenBank/DDBJ whole genome shotgun (WGS) entry which is preliminary data.</text>
</comment>
<protein>
    <submittedName>
        <fullName evidence="1">Uncharacterized protein</fullName>
    </submittedName>
</protein>
<proteinExistence type="predicted"/>
<dbReference type="Proteomes" id="UP000887013">
    <property type="component" value="Unassembled WGS sequence"/>
</dbReference>
<dbReference type="OrthoDB" id="6431837at2759"/>
<evidence type="ECO:0000313" key="2">
    <source>
        <dbReference type="Proteomes" id="UP000887013"/>
    </source>
</evidence>
<sequence length="256" mass="29315">MDNYIINKVLSNEILKEAIQNLCEPGDINLIDENWINILKNSPVYQEHETKDAFSRPYLSTDSNNVPITKQYILDLEDNFDVLVVGYFKPGKKDSIKQSSCKPLDEIGTVLCKHPCLPSNFFVNTCNGICPSCRRFDELRNNTWCIKDTKVYTPEGIKNASKAYIQSIFKTPHLAIARLVINMKYYFNNYHKIGGRVKSIIFIQESLLREESENMEDVLTIEQTHFDPAKLPENSILAIPEGMNTEPTFQVKSTPL</sequence>